<proteinExistence type="predicted"/>
<organism evidence="2 3">
    <name type="scientific">Cystobacter fuscus (strain ATCC 25194 / DSM 2262 / NBRC 100088 / M29)</name>
    <dbReference type="NCBI Taxonomy" id="1242864"/>
    <lineage>
        <taxon>Bacteria</taxon>
        <taxon>Pseudomonadati</taxon>
        <taxon>Myxococcota</taxon>
        <taxon>Myxococcia</taxon>
        <taxon>Myxococcales</taxon>
        <taxon>Cystobacterineae</taxon>
        <taxon>Archangiaceae</taxon>
        <taxon>Cystobacter</taxon>
    </lineage>
</organism>
<protein>
    <submittedName>
        <fullName evidence="2">Uncharacterized protein</fullName>
    </submittedName>
</protein>
<comment type="caution">
    <text evidence="2">The sequence shown here is derived from an EMBL/GenBank/DDBJ whole genome shotgun (WGS) entry which is preliminary data.</text>
</comment>
<evidence type="ECO:0000313" key="3">
    <source>
        <dbReference type="Proteomes" id="UP000011682"/>
    </source>
</evidence>
<accession>S9QGG6</accession>
<sequence length="90" mass="9342">MALEGRKLQKNDARSGQADVVDHTGMEAIQMKSVTGTSLNTFLGNLQSAVEQLGGAGEPTTLIACNPKTPRPGSCESSTSTEPTPSRPAN</sequence>
<dbReference type="EMBL" id="ANAH02000071">
    <property type="protein sequence ID" value="EPX55473.1"/>
    <property type="molecule type" value="Genomic_DNA"/>
</dbReference>
<evidence type="ECO:0000313" key="2">
    <source>
        <dbReference type="EMBL" id="EPX55473.1"/>
    </source>
</evidence>
<gene>
    <name evidence="2" type="ORF">D187_009084</name>
</gene>
<dbReference type="AlphaFoldDB" id="S9QGG6"/>
<name>S9QGG6_CYSF2</name>
<reference evidence="2" key="1">
    <citation type="submission" date="2013-05" db="EMBL/GenBank/DDBJ databases">
        <title>Genome assembly of Cystobacter fuscus DSM 2262.</title>
        <authorList>
            <person name="Sharma G."/>
            <person name="Khatri I."/>
            <person name="Kaur C."/>
            <person name="Mayilraj S."/>
            <person name="Subramanian S."/>
        </authorList>
    </citation>
    <scope>NUCLEOTIDE SEQUENCE [LARGE SCALE GENOMIC DNA]</scope>
    <source>
        <strain evidence="2">DSM 2262</strain>
    </source>
</reference>
<feature type="region of interest" description="Disordered" evidence="1">
    <location>
        <begin position="61"/>
        <end position="90"/>
    </location>
</feature>
<dbReference type="Proteomes" id="UP000011682">
    <property type="component" value="Unassembled WGS sequence"/>
</dbReference>
<evidence type="ECO:0000256" key="1">
    <source>
        <dbReference type="SAM" id="MobiDB-lite"/>
    </source>
</evidence>
<keyword evidence="3" id="KW-1185">Reference proteome</keyword>